<protein>
    <recommendedName>
        <fullName evidence="3">ATP-binding protein</fullName>
    </recommendedName>
</protein>
<keyword evidence="2" id="KW-1185">Reference proteome</keyword>
<comment type="caution">
    <text evidence="1">The sequence shown here is derived from an EMBL/GenBank/DDBJ whole genome shotgun (WGS) entry which is preliminary data.</text>
</comment>
<name>A0ABT3GXQ2_9RHOB</name>
<organism evidence="1 2">
    <name type="scientific">Pararhodobacter zhoushanensis</name>
    <dbReference type="NCBI Taxonomy" id="2479545"/>
    <lineage>
        <taxon>Bacteria</taxon>
        <taxon>Pseudomonadati</taxon>
        <taxon>Pseudomonadota</taxon>
        <taxon>Alphaproteobacteria</taxon>
        <taxon>Rhodobacterales</taxon>
        <taxon>Paracoccaceae</taxon>
        <taxon>Pararhodobacter</taxon>
    </lineage>
</organism>
<dbReference type="EMBL" id="JAPDFL010000001">
    <property type="protein sequence ID" value="MCW1932301.1"/>
    <property type="molecule type" value="Genomic_DNA"/>
</dbReference>
<gene>
    <name evidence="1" type="ORF">OKW52_08535</name>
</gene>
<sequence length="1261" mass="139683">MARSTNEDLYFNAPRVNEAFRRMPNYEIRTGNTHARPSKFLTGAHYLGRPGSAKIKELLARIRDEVYQRGEPAESVNQRVGIWGQVWAIGVLWSLVAREGGRDAYGRVQLTRSVIGFGQSYNLLPAPPPQHELLELGATECDAARIDKNDLPTTVGSTLYGLLMIGDVSEAVRKDFACGGGGPKINSLTPGIKLSISARRVFAEFVYHHLKQSKEFTPWESRNAKTLCDFLDNSCFASPKLCFEGIAEHLGLTEKVALREVAEETVPEQTGPSWIEPSIWKYVKNSAQGSFVRSVDAFDAIIDSTIDTLDYHGQPIGSRRPAVVLKGPAHSGKKAIVGDMLRRFDALGEITFTCRGRKGVEKVLPILCVQTTSRDYVSLCVETLTFLERINERFKSSEGLDVRIRKRLAEMSRVGTEPNLGVILDRIRELHRENPALFVFLDVGRSPGDINKLFRRTGYERLLTTLLESNEHSRFVLTTSGGLSLANKNARKINVPRPTGRRLKWYLDLAAQDRFVAACDRYGAEDVLELELDGDVLTALAVVLAETPDPELEGFLKLMGECSRAQGAGAGLRLACEQLVAQWGAGAMLPLVALLVTSADGMMLPTVATCLEQWRHSRREEDAPKIPSSADAISLLQSMVTAASGQFLRKRPMAPHFAEEARFDELRRIEAGDTEAFSTYILLHDVAVVLRTLLLENAEGRILLREAYRLVARQAHLRARHMQMKGSEASRSPMERPPERAIQAFTALLLSIDCISDAALNAVSEPGQRLKTEWPSLSHQGDIVFSLDRPVFDPVLAIRFAFAVLLQSEADRDHRLSMSIDADIHRLALYARLCVEPGLREGWYLGRDDLVPSEGGKRDLGALPGGFGPAPPRHFALFNRIERATILESLGMSAFFVGHRPLLVWAENQLWHEWQRPSDAIAPDSTDGDAALAAALKRIVCARVDLEVQIGHPLRGGSIKSMAQNGEIRDQEVLTFGLIDRKRSLKYALKRLDRDIAAIQAGPTGGQTGSRSSLVVPLELELRRLRLRWLLEGPASLGNGLASLDEADREIWSGHSPIRHGRSGRILMTLLLDGYPILRPAANDPDDLWMTHRNRYLAFVQANTARLYRFSGAERLLTVTDHALALAMDREFENALRAITEARRMCQNGNATGRTRLGVLQAEIAIVLAAFEDVAVHGGPIPAYLEAKEEPINRSLEEGELICNRYDLRIEGIRMALLRLRAVEAFGAVGARTNAVSKPLLHQKIGEACKETAVTGLLRFV</sequence>
<reference evidence="1 2" key="1">
    <citation type="submission" date="2022-10" db="EMBL/GenBank/DDBJ databases">
        <title>Pararhodobacter sp. nov., isolated from marine algae.</title>
        <authorList>
            <person name="Choi B.J."/>
            <person name="Kim J.M."/>
            <person name="Lee J.K."/>
            <person name="Choi D.G."/>
            <person name="Jeon C.O."/>
        </authorList>
    </citation>
    <scope>NUCLEOTIDE SEQUENCE [LARGE SCALE GENOMIC DNA]</scope>
    <source>
        <strain evidence="1 2">ZQ420</strain>
    </source>
</reference>
<dbReference type="RefSeq" id="WP_264505317.1">
    <property type="nucleotide sequence ID" value="NZ_JAPDFL010000001.1"/>
</dbReference>
<evidence type="ECO:0000313" key="2">
    <source>
        <dbReference type="Proteomes" id="UP001208938"/>
    </source>
</evidence>
<dbReference type="Proteomes" id="UP001208938">
    <property type="component" value="Unassembled WGS sequence"/>
</dbReference>
<proteinExistence type="predicted"/>
<accession>A0ABT3GXQ2</accession>
<evidence type="ECO:0000313" key="1">
    <source>
        <dbReference type="EMBL" id="MCW1932301.1"/>
    </source>
</evidence>
<evidence type="ECO:0008006" key="3">
    <source>
        <dbReference type="Google" id="ProtNLM"/>
    </source>
</evidence>